<comment type="similarity">
    <text evidence="1 8">Belongs to the SELO family.</text>
</comment>
<evidence type="ECO:0000256" key="1">
    <source>
        <dbReference type="ARBA" id="ARBA00009747"/>
    </source>
</evidence>
<keyword evidence="6 8" id="KW-0067">ATP-binding</keyword>
<feature type="binding site" evidence="8">
    <location>
        <position position="89"/>
    </location>
    <ligand>
        <name>ATP</name>
        <dbReference type="ChEBI" id="CHEBI:30616"/>
    </ligand>
</feature>
<keyword evidence="4 8" id="KW-0479">Metal-binding</keyword>
<keyword evidence="2 8" id="KW-0808">Transferase</keyword>
<feature type="binding site" evidence="8">
    <location>
        <position position="125"/>
    </location>
    <ligand>
        <name>ATP</name>
        <dbReference type="ChEBI" id="CHEBI:30616"/>
    </ligand>
</feature>
<keyword evidence="3 8" id="KW-0548">Nucleotidyltransferase</keyword>
<comment type="function">
    <text evidence="8">Nucleotidyltransferase involved in the post-translational modification of proteins. It can catalyze the addition of adenosine monophosphate (AMP) or uridine monophosphate (UMP) to a protein, resulting in modifications known as AMPylation and UMPylation.</text>
</comment>
<evidence type="ECO:0000256" key="3">
    <source>
        <dbReference type="ARBA" id="ARBA00022695"/>
    </source>
</evidence>
<dbReference type="PANTHER" id="PTHR32057:SF14">
    <property type="entry name" value="PROTEIN ADENYLYLTRANSFERASE SELO, MITOCHONDRIAL"/>
    <property type="match status" value="1"/>
</dbReference>
<comment type="catalytic activity">
    <reaction evidence="8">
        <text>L-seryl-[protein] + ATP = 3-O-(5'-adenylyl)-L-seryl-[protein] + diphosphate</text>
        <dbReference type="Rhea" id="RHEA:58120"/>
        <dbReference type="Rhea" id="RHEA-COMP:9863"/>
        <dbReference type="Rhea" id="RHEA-COMP:15073"/>
        <dbReference type="ChEBI" id="CHEBI:29999"/>
        <dbReference type="ChEBI" id="CHEBI:30616"/>
        <dbReference type="ChEBI" id="CHEBI:33019"/>
        <dbReference type="ChEBI" id="CHEBI:142516"/>
        <dbReference type="EC" id="2.7.7.108"/>
    </reaction>
</comment>
<reference evidence="9 10" key="1">
    <citation type="submission" date="2018-06" db="EMBL/GenBank/DDBJ databases">
        <authorList>
            <consortium name="Pathogen Informatics"/>
            <person name="Doyle S."/>
        </authorList>
    </citation>
    <scope>NUCLEOTIDE SEQUENCE [LARGE SCALE GENOMIC DNA]</scope>
    <source>
        <strain evidence="9 10">NCTC11997</strain>
    </source>
</reference>
<organism evidence="9 10">
    <name type="scientific">Oligella ureolytica</name>
    <dbReference type="NCBI Taxonomy" id="90244"/>
    <lineage>
        <taxon>Bacteria</taxon>
        <taxon>Pseudomonadati</taxon>
        <taxon>Pseudomonadota</taxon>
        <taxon>Betaproteobacteria</taxon>
        <taxon>Burkholderiales</taxon>
        <taxon>Alcaligenaceae</taxon>
        <taxon>Oligella</taxon>
    </lineage>
</organism>
<feature type="binding site" evidence="8">
    <location>
        <position position="113"/>
    </location>
    <ligand>
        <name>ATP</name>
        <dbReference type="ChEBI" id="CHEBI:30616"/>
    </ligand>
</feature>
<evidence type="ECO:0000256" key="4">
    <source>
        <dbReference type="ARBA" id="ARBA00022723"/>
    </source>
</evidence>
<evidence type="ECO:0000256" key="5">
    <source>
        <dbReference type="ARBA" id="ARBA00022741"/>
    </source>
</evidence>
<evidence type="ECO:0000256" key="2">
    <source>
        <dbReference type="ARBA" id="ARBA00022679"/>
    </source>
</evidence>
<dbReference type="InterPro" id="IPR003846">
    <property type="entry name" value="SelO"/>
</dbReference>
<feature type="binding site" evidence="8">
    <location>
        <position position="267"/>
    </location>
    <ligand>
        <name>Mg(2+)</name>
        <dbReference type="ChEBI" id="CHEBI:18420"/>
    </ligand>
</feature>
<dbReference type="EC" id="2.7.7.108" evidence="8"/>
<evidence type="ECO:0000256" key="8">
    <source>
        <dbReference type="HAMAP-Rule" id="MF_00692"/>
    </source>
</evidence>
<feature type="binding site" evidence="8">
    <location>
        <position position="126"/>
    </location>
    <ligand>
        <name>ATP</name>
        <dbReference type="ChEBI" id="CHEBI:30616"/>
    </ligand>
</feature>
<feature type="binding site" evidence="8">
    <location>
        <position position="183"/>
    </location>
    <ligand>
        <name>ATP</name>
        <dbReference type="ChEBI" id="CHEBI:30616"/>
    </ligand>
</feature>
<evidence type="ECO:0000313" key="9">
    <source>
        <dbReference type="EMBL" id="SUA50252.1"/>
    </source>
</evidence>
<dbReference type="AlphaFoldDB" id="A0A378XBS9"/>
<dbReference type="RefSeq" id="WP_018574851.1">
    <property type="nucleotide sequence ID" value="NZ_CP065725.1"/>
</dbReference>
<dbReference type="STRING" id="1122619.GCA_000373745_01678"/>
<evidence type="ECO:0000313" key="10">
    <source>
        <dbReference type="Proteomes" id="UP000254603"/>
    </source>
</evidence>
<accession>A0A378XBS9</accession>
<comment type="catalytic activity">
    <reaction evidence="8">
        <text>L-tyrosyl-[protein] + ATP = O-(5'-adenylyl)-L-tyrosyl-[protein] + diphosphate</text>
        <dbReference type="Rhea" id="RHEA:54288"/>
        <dbReference type="Rhea" id="RHEA-COMP:10136"/>
        <dbReference type="Rhea" id="RHEA-COMP:13846"/>
        <dbReference type="ChEBI" id="CHEBI:30616"/>
        <dbReference type="ChEBI" id="CHEBI:33019"/>
        <dbReference type="ChEBI" id="CHEBI:46858"/>
        <dbReference type="ChEBI" id="CHEBI:83624"/>
        <dbReference type="EC" id="2.7.7.108"/>
    </reaction>
</comment>
<keyword evidence="8" id="KW-0464">Manganese</keyword>
<dbReference type="EC" id="2.7.7.-" evidence="8"/>
<sequence length="490" mass="55724">MMKSLKVSNSFAELSPEFYTRLQMQGLRHEVKLLHVNPRVAELLEISPGMWKSPEFLEIMSGQADLPGGVTLSAVYSGHQFGVWAGQLGDGRAHLLGAIESASSAMPWEIQLKGAGLTPYSRMGDGRAVLRSSIREYLASAAMDGLSVPTTLALSISTSQDRVRRERVETAAIVSRVAPSFVRFGSFQHWYANKRPDLLRELLDYVCDRFFADELKATHDDVKDKVLDFLDIVIHRTAVLMAHWQSIGFVHGVMNTDNMSILGLTIDYGPYGFMENFDPHWVINHSDHQGRYAFSQQVNIALWNLHQLAHCFTLLGLKEDELRSVLDKYADYFYDSFFEIHAKKFGLIELTSEDDDLFNDFWMLMAKQSSDFTLSFRRLADIDSNEQQWLDLFKNPEEAKAWLIRYKARRDQDDLSATERQSMMNAINPLYTLRTYMAQEAIDAAENGSAEVLDYLIKILQNPFIEHDGAERYAEPSPIDKQNMALSCSS</sequence>
<dbReference type="GO" id="GO:0000287">
    <property type="term" value="F:magnesium ion binding"/>
    <property type="evidence" value="ECO:0007669"/>
    <property type="project" value="UniProtKB-UniRule"/>
</dbReference>
<name>A0A378XBS9_9BURK</name>
<comment type="catalytic activity">
    <reaction evidence="8">
        <text>L-histidyl-[protein] + UTP = N(tele)-(5'-uridylyl)-L-histidyl-[protein] + diphosphate</text>
        <dbReference type="Rhea" id="RHEA:83891"/>
        <dbReference type="Rhea" id="RHEA-COMP:9745"/>
        <dbReference type="Rhea" id="RHEA-COMP:20239"/>
        <dbReference type="ChEBI" id="CHEBI:29979"/>
        <dbReference type="ChEBI" id="CHEBI:33019"/>
        <dbReference type="ChEBI" id="CHEBI:46398"/>
        <dbReference type="ChEBI" id="CHEBI:233474"/>
    </reaction>
</comment>
<feature type="binding site" evidence="8">
    <location>
        <position position="176"/>
    </location>
    <ligand>
        <name>ATP</name>
        <dbReference type="ChEBI" id="CHEBI:30616"/>
    </ligand>
</feature>
<comment type="catalytic activity">
    <reaction evidence="8">
        <text>L-seryl-[protein] + UTP = O-(5'-uridylyl)-L-seryl-[protein] + diphosphate</text>
        <dbReference type="Rhea" id="RHEA:64604"/>
        <dbReference type="Rhea" id="RHEA-COMP:9863"/>
        <dbReference type="Rhea" id="RHEA-COMP:16635"/>
        <dbReference type="ChEBI" id="CHEBI:29999"/>
        <dbReference type="ChEBI" id="CHEBI:33019"/>
        <dbReference type="ChEBI" id="CHEBI:46398"/>
        <dbReference type="ChEBI" id="CHEBI:156051"/>
    </reaction>
</comment>
<feature type="active site" description="Proton acceptor" evidence="8">
    <location>
        <position position="257"/>
    </location>
</feature>
<dbReference type="Proteomes" id="UP000254603">
    <property type="component" value="Unassembled WGS sequence"/>
</dbReference>
<gene>
    <name evidence="8" type="primary">ydiU</name>
    <name evidence="8" type="synonym">selO</name>
    <name evidence="9" type="ORF">NCTC11997_00115</name>
</gene>
<comment type="cofactor">
    <cofactor evidence="8">
        <name>Mg(2+)</name>
        <dbReference type="ChEBI" id="CHEBI:18420"/>
    </cofactor>
    <cofactor evidence="8">
        <name>Mn(2+)</name>
        <dbReference type="ChEBI" id="CHEBI:29035"/>
    </cofactor>
</comment>
<dbReference type="GO" id="GO:0030145">
    <property type="term" value="F:manganese ion binding"/>
    <property type="evidence" value="ECO:0007669"/>
    <property type="project" value="UniProtKB-UniRule"/>
</dbReference>
<dbReference type="PANTHER" id="PTHR32057">
    <property type="entry name" value="PROTEIN ADENYLYLTRANSFERASE SELO, MITOCHONDRIAL"/>
    <property type="match status" value="1"/>
</dbReference>
<dbReference type="HAMAP" id="MF_00692">
    <property type="entry name" value="SelO"/>
    <property type="match status" value="1"/>
</dbReference>
<feature type="binding site" evidence="8">
    <location>
        <position position="267"/>
    </location>
    <ligand>
        <name>ATP</name>
        <dbReference type="ChEBI" id="CHEBI:30616"/>
    </ligand>
</feature>
<dbReference type="EMBL" id="UGSB01000001">
    <property type="protein sequence ID" value="SUA50252.1"/>
    <property type="molecule type" value="Genomic_DNA"/>
</dbReference>
<comment type="catalytic activity">
    <reaction evidence="8">
        <text>L-threonyl-[protein] + ATP = 3-O-(5'-adenylyl)-L-threonyl-[protein] + diphosphate</text>
        <dbReference type="Rhea" id="RHEA:54292"/>
        <dbReference type="Rhea" id="RHEA-COMP:11060"/>
        <dbReference type="Rhea" id="RHEA-COMP:13847"/>
        <dbReference type="ChEBI" id="CHEBI:30013"/>
        <dbReference type="ChEBI" id="CHEBI:30616"/>
        <dbReference type="ChEBI" id="CHEBI:33019"/>
        <dbReference type="ChEBI" id="CHEBI:138113"/>
        <dbReference type="EC" id="2.7.7.108"/>
    </reaction>
</comment>
<protein>
    <recommendedName>
        <fullName evidence="8">Protein nucleotidyltransferase YdiU</fullName>
        <ecNumber evidence="8">2.7.7.-</ecNumber>
    </recommendedName>
    <alternativeName>
        <fullName evidence="8">Protein adenylyltransferase YdiU</fullName>
        <ecNumber evidence="8">2.7.7.108</ecNumber>
    </alternativeName>
    <alternativeName>
        <fullName evidence="8">Protein uridylyltransferase YdiU</fullName>
        <ecNumber evidence="8">2.7.7.-</ecNumber>
    </alternativeName>
</protein>
<keyword evidence="5 8" id="KW-0547">Nucleotide-binding</keyword>
<dbReference type="GO" id="GO:0070733">
    <property type="term" value="F:AMPylase activity"/>
    <property type="evidence" value="ECO:0007669"/>
    <property type="project" value="UniProtKB-EC"/>
</dbReference>
<evidence type="ECO:0000256" key="7">
    <source>
        <dbReference type="ARBA" id="ARBA00022842"/>
    </source>
</evidence>
<keyword evidence="7 8" id="KW-0460">Magnesium</keyword>
<feature type="binding site" evidence="8">
    <location>
        <position position="91"/>
    </location>
    <ligand>
        <name>ATP</name>
        <dbReference type="ChEBI" id="CHEBI:30616"/>
    </ligand>
</feature>
<feature type="binding site" evidence="8">
    <location>
        <position position="258"/>
    </location>
    <ligand>
        <name>Mg(2+)</name>
        <dbReference type="ChEBI" id="CHEBI:18420"/>
    </ligand>
</feature>
<dbReference type="Pfam" id="PF02696">
    <property type="entry name" value="SelO"/>
    <property type="match status" value="1"/>
</dbReference>
<dbReference type="NCBIfam" id="NF000658">
    <property type="entry name" value="PRK00029.1"/>
    <property type="match status" value="1"/>
</dbReference>
<dbReference type="GO" id="GO:0005524">
    <property type="term" value="F:ATP binding"/>
    <property type="evidence" value="ECO:0007669"/>
    <property type="project" value="UniProtKB-UniRule"/>
</dbReference>
<evidence type="ECO:0000256" key="6">
    <source>
        <dbReference type="ARBA" id="ARBA00022840"/>
    </source>
</evidence>
<feature type="binding site" evidence="8">
    <location>
        <position position="92"/>
    </location>
    <ligand>
        <name>ATP</name>
        <dbReference type="ChEBI" id="CHEBI:30616"/>
    </ligand>
</feature>
<comment type="catalytic activity">
    <reaction evidence="8">
        <text>L-tyrosyl-[protein] + UTP = O-(5'-uridylyl)-L-tyrosyl-[protein] + diphosphate</text>
        <dbReference type="Rhea" id="RHEA:83887"/>
        <dbReference type="Rhea" id="RHEA-COMP:10136"/>
        <dbReference type="Rhea" id="RHEA-COMP:20238"/>
        <dbReference type="ChEBI" id="CHEBI:33019"/>
        <dbReference type="ChEBI" id="CHEBI:46398"/>
        <dbReference type="ChEBI" id="CHEBI:46858"/>
        <dbReference type="ChEBI" id="CHEBI:90602"/>
    </reaction>
</comment>
<proteinExistence type="inferred from homology"/>